<dbReference type="Proteomes" id="UP000001025">
    <property type="component" value="Chromosome"/>
</dbReference>
<dbReference type="RefSeq" id="WP_011121651.1">
    <property type="nucleotide sequence ID" value="NC_005027.1"/>
</dbReference>
<dbReference type="PROSITE" id="PS51257">
    <property type="entry name" value="PROKAR_LIPOPROTEIN"/>
    <property type="match status" value="1"/>
</dbReference>
<dbReference type="eggNOG" id="COG3779">
    <property type="taxonomic scope" value="Bacteria"/>
</dbReference>
<keyword evidence="3" id="KW-1185">Reference proteome</keyword>
<protein>
    <recommendedName>
        <fullName evidence="1">DUF2314 domain-containing protein</fullName>
    </recommendedName>
</protein>
<dbReference type="EnsemblBacteria" id="CAD75675">
    <property type="protein sequence ID" value="CAD75675"/>
    <property type="gene ID" value="RB7970"/>
</dbReference>
<feature type="domain" description="DUF2314" evidence="1">
    <location>
        <begin position="40"/>
        <end position="146"/>
    </location>
</feature>
<dbReference type="FunCoup" id="Q7UMU9">
    <property type="interactions" value="5"/>
</dbReference>
<dbReference type="KEGG" id="rba:RB7970"/>
<dbReference type="Pfam" id="PF10077">
    <property type="entry name" value="DUF2314"/>
    <property type="match status" value="1"/>
</dbReference>
<evidence type="ECO:0000259" key="1">
    <source>
        <dbReference type="Pfam" id="PF10077"/>
    </source>
</evidence>
<proteinExistence type="predicted"/>
<dbReference type="HOGENOM" id="CLU_1625760_0_0_0"/>
<evidence type="ECO:0000313" key="2">
    <source>
        <dbReference type="EMBL" id="CAD75675.1"/>
    </source>
</evidence>
<dbReference type="AlphaFoldDB" id="Q7UMU9"/>
<gene>
    <name evidence="2" type="ordered locus">RB7970</name>
</gene>
<sequence>MNPRLLTGFVLSTLIAVCGCSESPIADSSVPPVVSIEDDDSEMNAAIAKAQETLSFFENNWKTMDSDGYSLKFAMPTSGGELEHIWFSPIKFEGDEITGECANDPEDIPNLKLGDVRTVTRNDVSDWMIIVGKKCYGGYTIRVLSEREPDVAPPLEFVDPPTN</sequence>
<evidence type="ECO:0000313" key="3">
    <source>
        <dbReference type="Proteomes" id="UP000001025"/>
    </source>
</evidence>
<dbReference type="EMBL" id="BX294146">
    <property type="protein sequence ID" value="CAD75675.1"/>
    <property type="molecule type" value="Genomic_DNA"/>
</dbReference>
<dbReference type="InParanoid" id="Q7UMU9"/>
<dbReference type="InterPro" id="IPR018756">
    <property type="entry name" value="DUF2314"/>
</dbReference>
<dbReference type="OrthoDB" id="121776at2"/>
<dbReference type="STRING" id="243090.RB7970"/>
<organism evidence="2 3">
    <name type="scientific">Rhodopirellula baltica (strain DSM 10527 / NCIMB 13988 / SH1)</name>
    <dbReference type="NCBI Taxonomy" id="243090"/>
    <lineage>
        <taxon>Bacteria</taxon>
        <taxon>Pseudomonadati</taxon>
        <taxon>Planctomycetota</taxon>
        <taxon>Planctomycetia</taxon>
        <taxon>Pirellulales</taxon>
        <taxon>Pirellulaceae</taxon>
        <taxon>Rhodopirellula</taxon>
    </lineage>
</organism>
<accession>Q7UMU9</accession>
<reference evidence="2 3" key="1">
    <citation type="journal article" date="2003" name="Proc. Natl. Acad. Sci. U.S.A.">
        <title>Complete genome sequence of the marine planctomycete Pirellula sp. strain 1.</title>
        <authorList>
            <person name="Gloeckner F.O."/>
            <person name="Kube M."/>
            <person name="Bauer M."/>
            <person name="Teeling H."/>
            <person name="Lombardot T."/>
            <person name="Ludwig W."/>
            <person name="Gade D."/>
            <person name="Beck A."/>
            <person name="Borzym K."/>
            <person name="Heitmann K."/>
            <person name="Rabus R."/>
            <person name="Schlesner H."/>
            <person name="Amann R."/>
            <person name="Reinhardt R."/>
        </authorList>
    </citation>
    <scope>NUCLEOTIDE SEQUENCE [LARGE SCALE GENOMIC DNA]</scope>
    <source>
        <strain evidence="3">DSM 10527 / NCIMB 13988 / SH1</strain>
    </source>
</reference>
<name>Q7UMU9_RHOBA</name>
<dbReference type="PATRIC" id="fig|243090.15.peg.3851"/>